<dbReference type="SUPFAM" id="SSF54849">
    <property type="entry name" value="GroEL-intermediate domain like"/>
    <property type="match status" value="1"/>
</dbReference>
<evidence type="ECO:0000313" key="8">
    <source>
        <dbReference type="Proteomes" id="UP000632195"/>
    </source>
</evidence>
<dbReference type="PROSITE" id="PS00995">
    <property type="entry name" value="TCP1_3"/>
    <property type="match status" value="1"/>
</dbReference>
<dbReference type="GO" id="GO:0005737">
    <property type="term" value="C:cytoplasm"/>
    <property type="evidence" value="ECO:0007669"/>
    <property type="project" value="UniProtKB-ARBA"/>
</dbReference>
<dbReference type="GO" id="GO:0005524">
    <property type="term" value="F:ATP binding"/>
    <property type="evidence" value="ECO:0007669"/>
    <property type="project" value="UniProtKB-KW"/>
</dbReference>
<name>A0AA37BS85_9ARCH</name>
<dbReference type="InterPro" id="IPR002423">
    <property type="entry name" value="Cpn60/GroEL/TCP-1"/>
</dbReference>
<dbReference type="Proteomes" id="UP000632195">
    <property type="component" value="Unassembled WGS sequence"/>
</dbReference>
<dbReference type="InterPro" id="IPR027409">
    <property type="entry name" value="GroEL-like_apical_dom_sf"/>
</dbReference>
<dbReference type="Pfam" id="PF00118">
    <property type="entry name" value="Cpn60_TCP1"/>
    <property type="match status" value="1"/>
</dbReference>
<feature type="region of interest" description="Disordered" evidence="6">
    <location>
        <begin position="522"/>
        <end position="546"/>
    </location>
</feature>
<dbReference type="FunFam" id="1.10.560.10:FF:000017">
    <property type="entry name" value="T-complex protein 1 subunit eta"/>
    <property type="match status" value="1"/>
</dbReference>
<dbReference type="Gene3D" id="3.30.260.10">
    <property type="entry name" value="TCP-1-like chaperonin intermediate domain"/>
    <property type="match status" value="1"/>
</dbReference>
<keyword evidence="3 5" id="KW-0067">ATP-binding</keyword>
<feature type="compositionally biased region" description="Low complexity" evidence="6">
    <location>
        <begin position="522"/>
        <end position="537"/>
    </location>
</feature>
<evidence type="ECO:0000256" key="5">
    <source>
        <dbReference type="RuleBase" id="RU004187"/>
    </source>
</evidence>
<keyword evidence="2 5" id="KW-0547">Nucleotide-binding</keyword>
<evidence type="ECO:0000256" key="2">
    <source>
        <dbReference type="ARBA" id="ARBA00022741"/>
    </source>
</evidence>
<dbReference type="PRINTS" id="PR00304">
    <property type="entry name" value="TCOMPLEXTCP1"/>
</dbReference>
<evidence type="ECO:0000256" key="6">
    <source>
        <dbReference type="SAM" id="MobiDB-lite"/>
    </source>
</evidence>
<dbReference type="GO" id="GO:0032991">
    <property type="term" value="C:protein-containing complex"/>
    <property type="evidence" value="ECO:0007669"/>
    <property type="project" value="UniProtKB-ARBA"/>
</dbReference>
<dbReference type="PANTHER" id="PTHR11353">
    <property type="entry name" value="CHAPERONIN"/>
    <property type="match status" value="1"/>
</dbReference>
<comment type="caution">
    <text evidence="7">The sequence shown here is derived from an EMBL/GenBank/DDBJ whole genome shotgun (WGS) entry which is preliminary data.</text>
</comment>
<dbReference type="PROSITE" id="PS00751">
    <property type="entry name" value="TCP1_2"/>
    <property type="match status" value="1"/>
</dbReference>
<dbReference type="InterPro" id="IPR054827">
    <property type="entry name" value="thermosome_alpha"/>
</dbReference>
<dbReference type="PROSITE" id="PS00750">
    <property type="entry name" value="TCP1_1"/>
    <property type="match status" value="1"/>
</dbReference>
<dbReference type="InterPro" id="IPR012714">
    <property type="entry name" value="Thermosome_arc"/>
</dbReference>
<reference evidence="7" key="1">
    <citation type="journal article" date="2014" name="Int. J. Syst. Evol. Microbiol.">
        <title>Complete genome sequence of Corynebacterium casei LMG S-19264T (=DSM 44701T), isolated from a smear-ripened cheese.</title>
        <authorList>
            <consortium name="US DOE Joint Genome Institute (JGI-PGF)"/>
            <person name="Walter F."/>
            <person name="Albersmeier A."/>
            <person name="Kalinowski J."/>
            <person name="Ruckert C."/>
        </authorList>
    </citation>
    <scope>NUCLEOTIDE SEQUENCE</scope>
    <source>
        <strain evidence="7">JCM 13583</strain>
    </source>
</reference>
<dbReference type="RefSeq" id="WP_188681623.1">
    <property type="nucleotide sequence ID" value="NZ_BMNY01000003.1"/>
</dbReference>
<dbReference type="NCBIfam" id="TIGR02339">
    <property type="entry name" value="thermosome_arch"/>
    <property type="match status" value="1"/>
</dbReference>
<dbReference type="InterPro" id="IPR027410">
    <property type="entry name" value="TCP-1-like_intermed_sf"/>
</dbReference>
<dbReference type="GO" id="GO:0051082">
    <property type="term" value="F:unfolded protein binding"/>
    <property type="evidence" value="ECO:0007669"/>
    <property type="project" value="InterPro"/>
</dbReference>
<sequence>MLSGQMPILILKEGTQREQGKSAQKANIEAAKAIADAVRTTLGPKGMDKMLVDSIGDIIISNDGATILKEMDVEHPTAKMIVEVAKSQDTAVGDGTTTAVILSGELLKQAEELLDQGVHPTVITNGFRIAVNEAKKLLESIAMDAKDDATLKRIAMTALSGKNTGLSKEFLADLVVKAVNAVAEERNGRIVVDPANIKVDKKAGGSITDTQYINGIVIDKEKVHAKMPSVVKDARIALIDSALEIKKTEIEAKVQITDPSKIQDFLAQESDTFKQMVEKIKKSGANVVFCQKGIDDIAQHYLAKEGIYAVRRVKKSDMEKLAKATGGRIVTNLDDLTPDVLGKAEKVEEQKISDDRMTFVTGCANPKAVSILIRGGTEHVVAEIERALNDAIRVVSITKEDGRFVPGGGAVEAEISTKLRHFATSVGGREQLAVEAFARAMEVIPRTLAENAGLDPINTLIQLRAEHEKGHTTYGIDFTQNKVGDMTKVGVFDPLRVKKHALESAVEVATMILRIDDVIASKKTSSSESPKSENNPSGMGSGAPSF</sequence>
<comment type="similarity">
    <text evidence="1 5">Belongs to the TCP-1 chaperonin family.</text>
</comment>
<dbReference type="Gene3D" id="1.10.560.10">
    <property type="entry name" value="GroEL-like equatorial domain"/>
    <property type="match status" value="1"/>
</dbReference>
<reference evidence="7" key="2">
    <citation type="submission" date="2022-09" db="EMBL/GenBank/DDBJ databases">
        <authorList>
            <person name="Sun Q."/>
            <person name="Ohkuma M."/>
        </authorList>
    </citation>
    <scope>NUCLEOTIDE SEQUENCE</scope>
    <source>
        <strain evidence="7">JCM 13583</strain>
    </source>
</reference>
<dbReference type="NCBIfam" id="NF041082">
    <property type="entry name" value="thermosome_alpha"/>
    <property type="match status" value="1"/>
</dbReference>
<dbReference type="CDD" id="cd03343">
    <property type="entry name" value="cpn60"/>
    <property type="match status" value="1"/>
</dbReference>
<dbReference type="EMBL" id="BMNY01000003">
    <property type="protein sequence ID" value="GGM77748.1"/>
    <property type="molecule type" value="Genomic_DNA"/>
</dbReference>
<dbReference type="GO" id="GO:0140662">
    <property type="term" value="F:ATP-dependent protein folding chaperone"/>
    <property type="evidence" value="ECO:0007669"/>
    <property type="project" value="InterPro"/>
</dbReference>
<organism evidence="7 8">
    <name type="scientific">Thermogymnomonas acidicola</name>
    <dbReference type="NCBI Taxonomy" id="399579"/>
    <lineage>
        <taxon>Archaea</taxon>
        <taxon>Methanobacteriati</taxon>
        <taxon>Thermoplasmatota</taxon>
        <taxon>Thermoplasmata</taxon>
        <taxon>Thermoplasmatales</taxon>
        <taxon>Thermogymnomonas</taxon>
    </lineage>
</organism>
<dbReference type="SUPFAM" id="SSF52029">
    <property type="entry name" value="GroEL apical domain-like"/>
    <property type="match status" value="1"/>
</dbReference>
<evidence type="ECO:0000256" key="4">
    <source>
        <dbReference type="ARBA" id="ARBA00023186"/>
    </source>
</evidence>
<evidence type="ECO:0000313" key="7">
    <source>
        <dbReference type="EMBL" id="GGM77748.1"/>
    </source>
</evidence>
<keyword evidence="8" id="KW-1185">Reference proteome</keyword>
<proteinExistence type="inferred from homology"/>
<protein>
    <submittedName>
        <fullName evidence="7">Thermosome subunit</fullName>
    </submittedName>
</protein>
<dbReference type="InterPro" id="IPR002194">
    <property type="entry name" value="Chaperonin_TCP-1_CS"/>
</dbReference>
<evidence type="ECO:0000256" key="1">
    <source>
        <dbReference type="ARBA" id="ARBA00008020"/>
    </source>
</evidence>
<dbReference type="Gene3D" id="3.50.7.10">
    <property type="entry name" value="GroEL"/>
    <property type="match status" value="1"/>
</dbReference>
<dbReference type="AlphaFoldDB" id="A0AA37BS85"/>
<dbReference type="InterPro" id="IPR027413">
    <property type="entry name" value="GROEL-like_equatorial_sf"/>
</dbReference>
<keyword evidence="4 5" id="KW-0143">Chaperone</keyword>
<gene>
    <name evidence="7" type="ORF">GCM10007108_14860</name>
</gene>
<accession>A0AA37BS85</accession>
<dbReference type="InterPro" id="IPR053374">
    <property type="entry name" value="TCP-1_chaperonin"/>
</dbReference>
<dbReference type="NCBIfam" id="NF041083">
    <property type="entry name" value="thermosome_beta"/>
    <property type="match status" value="1"/>
</dbReference>
<dbReference type="InterPro" id="IPR017998">
    <property type="entry name" value="Chaperone_TCP-1"/>
</dbReference>
<dbReference type="GO" id="GO:0016887">
    <property type="term" value="F:ATP hydrolysis activity"/>
    <property type="evidence" value="ECO:0007669"/>
    <property type="project" value="InterPro"/>
</dbReference>
<dbReference type="SUPFAM" id="SSF48592">
    <property type="entry name" value="GroEL equatorial domain-like"/>
    <property type="match status" value="1"/>
</dbReference>
<evidence type="ECO:0000256" key="3">
    <source>
        <dbReference type="ARBA" id="ARBA00022840"/>
    </source>
</evidence>